<organism evidence="1 2">
    <name type="scientific">Pisolithus tinctorius Marx 270</name>
    <dbReference type="NCBI Taxonomy" id="870435"/>
    <lineage>
        <taxon>Eukaryota</taxon>
        <taxon>Fungi</taxon>
        <taxon>Dikarya</taxon>
        <taxon>Basidiomycota</taxon>
        <taxon>Agaricomycotina</taxon>
        <taxon>Agaricomycetes</taxon>
        <taxon>Agaricomycetidae</taxon>
        <taxon>Boletales</taxon>
        <taxon>Sclerodermatineae</taxon>
        <taxon>Pisolithaceae</taxon>
        <taxon>Pisolithus</taxon>
    </lineage>
</organism>
<dbReference type="AlphaFoldDB" id="A0A0C3P835"/>
<accession>A0A0C3P835</accession>
<dbReference type="Proteomes" id="UP000054217">
    <property type="component" value="Unassembled WGS sequence"/>
</dbReference>
<reference evidence="1 2" key="1">
    <citation type="submission" date="2014-04" db="EMBL/GenBank/DDBJ databases">
        <authorList>
            <consortium name="DOE Joint Genome Institute"/>
            <person name="Kuo A."/>
            <person name="Kohler A."/>
            <person name="Costa M.D."/>
            <person name="Nagy L.G."/>
            <person name="Floudas D."/>
            <person name="Copeland A."/>
            <person name="Barry K.W."/>
            <person name="Cichocki N."/>
            <person name="Veneault-Fourrey C."/>
            <person name="LaButti K."/>
            <person name="Lindquist E.A."/>
            <person name="Lipzen A."/>
            <person name="Lundell T."/>
            <person name="Morin E."/>
            <person name="Murat C."/>
            <person name="Sun H."/>
            <person name="Tunlid A."/>
            <person name="Henrissat B."/>
            <person name="Grigoriev I.V."/>
            <person name="Hibbett D.S."/>
            <person name="Martin F."/>
            <person name="Nordberg H.P."/>
            <person name="Cantor M.N."/>
            <person name="Hua S.X."/>
        </authorList>
    </citation>
    <scope>NUCLEOTIDE SEQUENCE [LARGE SCALE GENOMIC DNA]</scope>
    <source>
        <strain evidence="1 2">Marx 270</strain>
    </source>
</reference>
<dbReference type="HOGENOM" id="CLU_1540681_0_0_1"/>
<protein>
    <submittedName>
        <fullName evidence="1">Uncharacterized protein</fullName>
    </submittedName>
</protein>
<evidence type="ECO:0000313" key="2">
    <source>
        <dbReference type="Proteomes" id="UP000054217"/>
    </source>
</evidence>
<sequence>MFSGTTGSRTRERLSCPDCGPDHEELKALVPHHWAGPSLTLAAATVAIAQEHGRLRRLPRDHILRCCPHWRFYRALLDLRHWHTERTLVWELYLSRTSDSLLFSILSPKIPQGRRPWPPSVNSEVTCKTDHKYVSSQRCCGDRCGAMLRFWKGDDWGRLSLLVQAISPNHGSTV</sequence>
<name>A0A0C3P835_PISTI</name>
<dbReference type="EMBL" id="KN831954">
    <property type="protein sequence ID" value="KIO09630.1"/>
    <property type="molecule type" value="Genomic_DNA"/>
</dbReference>
<evidence type="ECO:0000313" key="1">
    <source>
        <dbReference type="EMBL" id="KIO09630.1"/>
    </source>
</evidence>
<keyword evidence="2" id="KW-1185">Reference proteome</keyword>
<reference evidence="2" key="2">
    <citation type="submission" date="2015-01" db="EMBL/GenBank/DDBJ databases">
        <title>Evolutionary Origins and Diversification of the Mycorrhizal Mutualists.</title>
        <authorList>
            <consortium name="DOE Joint Genome Institute"/>
            <consortium name="Mycorrhizal Genomics Consortium"/>
            <person name="Kohler A."/>
            <person name="Kuo A."/>
            <person name="Nagy L.G."/>
            <person name="Floudas D."/>
            <person name="Copeland A."/>
            <person name="Barry K.W."/>
            <person name="Cichocki N."/>
            <person name="Veneault-Fourrey C."/>
            <person name="LaButti K."/>
            <person name="Lindquist E.A."/>
            <person name="Lipzen A."/>
            <person name="Lundell T."/>
            <person name="Morin E."/>
            <person name="Murat C."/>
            <person name="Riley R."/>
            <person name="Ohm R."/>
            <person name="Sun H."/>
            <person name="Tunlid A."/>
            <person name="Henrissat B."/>
            <person name="Grigoriev I.V."/>
            <person name="Hibbett D.S."/>
            <person name="Martin F."/>
        </authorList>
    </citation>
    <scope>NUCLEOTIDE SEQUENCE [LARGE SCALE GENOMIC DNA]</scope>
    <source>
        <strain evidence="2">Marx 270</strain>
    </source>
</reference>
<dbReference type="InParanoid" id="A0A0C3P835"/>
<proteinExistence type="predicted"/>
<gene>
    <name evidence="1" type="ORF">M404DRAFT_277597</name>
</gene>